<evidence type="ECO:0000259" key="10">
    <source>
        <dbReference type="PROSITE" id="PS50846"/>
    </source>
</evidence>
<keyword evidence="4" id="KW-0479">Metal-binding</keyword>
<dbReference type="PANTHER" id="PTHR43520">
    <property type="entry name" value="ATP7, ISOFORM B"/>
    <property type="match status" value="1"/>
</dbReference>
<feature type="transmembrane region" description="Helical" evidence="9">
    <location>
        <begin position="439"/>
        <end position="459"/>
    </location>
</feature>
<comment type="similarity">
    <text evidence="2">Belongs to the cation transport ATPase (P-type) (TC 3.A.3) family. Type IB subfamily.</text>
</comment>
<keyword evidence="7 9" id="KW-0472">Membrane</keyword>
<dbReference type="EMBL" id="CP031311">
    <property type="protein sequence ID" value="QCC47797.1"/>
    <property type="molecule type" value="Genomic_DNA"/>
</dbReference>
<dbReference type="Pfam" id="PF00122">
    <property type="entry name" value="E1-E2_ATPase"/>
    <property type="match status" value="1"/>
</dbReference>
<dbReference type="NCBIfam" id="TIGR01494">
    <property type="entry name" value="ATPase_P-type"/>
    <property type="match status" value="2"/>
</dbReference>
<feature type="region of interest" description="Disordered" evidence="8">
    <location>
        <begin position="893"/>
        <end position="914"/>
    </location>
</feature>
<dbReference type="Gene3D" id="3.40.1110.10">
    <property type="entry name" value="Calcium-transporting ATPase, cytoplasmic domain N"/>
    <property type="match status" value="1"/>
</dbReference>
<feature type="transmembrane region" description="Helical" evidence="9">
    <location>
        <begin position="287"/>
        <end position="305"/>
    </location>
</feature>
<dbReference type="GO" id="GO:0055070">
    <property type="term" value="P:copper ion homeostasis"/>
    <property type="evidence" value="ECO:0007669"/>
    <property type="project" value="TreeGrafter"/>
</dbReference>
<dbReference type="InterPro" id="IPR023298">
    <property type="entry name" value="ATPase_P-typ_TM_dom_sf"/>
</dbReference>
<feature type="region of interest" description="Disordered" evidence="8">
    <location>
        <begin position="637"/>
        <end position="656"/>
    </location>
</feature>
<feature type="region of interest" description="Disordered" evidence="8">
    <location>
        <begin position="538"/>
        <end position="602"/>
    </location>
</feature>
<proteinExistence type="inferred from homology"/>
<evidence type="ECO:0000256" key="5">
    <source>
        <dbReference type="ARBA" id="ARBA00022967"/>
    </source>
</evidence>
<feature type="transmembrane region" description="Helical" evidence="9">
    <location>
        <begin position="184"/>
        <end position="204"/>
    </location>
</feature>
<feature type="compositionally biased region" description="Acidic residues" evidence="8">
    <location>
        <begin position="581"/>
        <end position="595"/>
    </location>
</feature>
<dbReference type="InterPro" id="IPR036163">
    <property type="entry name" value="HMA_dom_sf"/>
</dbReference>
<dbReference type="Gene3D" id="3.30.70.100">
    <property type="match status" value="1"/>
</dbReference>
<dbReference type="InterPro" id="IPR036412">
    <property type="entry name" value="HAD-like_sf"/>
</dbReference>
<sequence length="914" mass="94017">MADPHETCRSGPMSDDDDAATCSLCDLPTPDPPLTGEDVGGTYCCRGCLEVSRALGGPEAAADAAESDLAGALGAEEAGIPAGTGTDGAADADPPEGADPPEDAEQTYLSVDGMHCATCETFIESTSEKDDGVYAAEASYATDMLSVTYDPERTDVDELGDHLGRYGYDVDDPEATTDDDRSGLASFLIGGGVFGMMVMVWYAVFLYPTYLGFEPLVDLGGFDGLYVLGNVWVMSSIVLFYTGYPILRGAYVSVRAGQPNMDLLVALAAVAAYVFSVGAMLAGRTHVYFDVSVAIVLVVTVGNYYEDRIKRGAASRLTDLTSARVEDATRLRPDGATETVPVEDLTSGDRVLVRPGERIPVDGVVADGSAAVDESLVTGESLPDRRVPGDDVLGGTVVTDDPITVEVGETADSTLDRLVERLWRIQSSRSGAQRLADKLATVFVPLVLTLAALTTAGLLATGAPLAASVLTGLTVLVVSCPCALGLATPLAVAAGVRDAADAGIVVGSDAVFEEVPDADVVVFDKTGTLTDGRMRVVDVRGEDRSGDAGSPQRVGAAPDGGEVDRALGDHGDRDVESGFDDREDGESAADFEDSEGAFGVGDPDGGVAVALELAAAVERYDSHPIAGAVVEAGPEALPDVRDPETHPKGVTGDVDLTNYGGPAAGREGETEIAVGHPDLLKSRGMEIPDGLATSANAVRADGRVPALVGWGGRARALLAVGDAPRTEWDRVVTDLGGDREIVVLTGDDERAAAQFERHPAVDEVFAGVPPEAKAETVGRLRDRGTVAMVGDGSNDAPALATADVGIALGSGTDLAGSAADAVIVDRGLDAVSDVFDVAGGTHRRIRENLGWAFVYNLVAVPLAIAGLLNPLLAAVAMGASSLLVVTNSSRSILPSPAASNDEPGATSSGVATDE</sequence>
<keyword evidence="3 9" id="KW-0812">Transmembrane</keyword>
<dbReference type="PRINTS" id="PR00119">
    <property type="entry name" value="CATATPASE"/>
</dbReference>
<dbReference type="OrthoDB" id="8588at2157"/>
<dbReference type="InterPro" id="IPR001757">
    <property type="entry name" value="P_typ_ATPase"/>
</dbReference>
<evidence type="ECO:0000256" key="2">
    <source>
        <dbReference type="ARBA" id="ARBA00006024"/>
    </source>
</evidence>
<feature type="compositionally biased region" description="Basic and acidic residues" evidence="8">
    <location>
        <begin position="638"/>
        <end position="647"/>
    </location>
</feature>
<dbReference type="CDD" id="cd00371">
    <property type="entry name" value="HMA"/>
    <property type="match status" value="1"/>
</dbReference>
<dbReference type="Gene3D" id="3.40.50.1000">
    <property type="entry name" value="HAD superfamily/HAD-like"/>
    <property type="match status" value="1"/>
</dbReference>
<dbReference type="InterPro" id="IPR018303">
    <property type="entry name" value="ATPase_P-typ_P_site"/>
</dbReference>
<keyword evidence="5" id="KW-1278">Translocase</keyword>
<dbReference type="InterPro" id="IPR023299">
    <property type="entry name" value="ATPase_P-typ_cyto_dom_N"/>
</dbReference>
<dbReference type="InterPro" id="IPR008250">
    <property type="entry name" value="ATPase_P-typ_transduc_dom_A_sf"/>
</dbReference>
<keyword evidence="6 9" id="KW-1133">Transmembrane helix</keyword>
<gene>
    <name evidence="11" type="ORF">DV707_09065</name>
</gene>
<feature type="compositionally biased region" description="Low complexity" evidence="8">
    <location>
        <begin position="78"/>
        <end position="92"/>
    </location>
</feature>
<evidence type="ECO:0000256" key="9">
    <source>
        <dbReference type="SAM" id="Phobius"/>
    </source>
</evidence>
<dbReference type="SUPFAM" id="SSF81665">
    <property type="entry name" value="Calcium ATPase, transmembrane domain M"/>
    <property type="match status" value="1"/>
</dbReference>
<dbReference type="SUPFAM" id="SSF55008">
    <property type="entry name" value="HMA, heavy metal-associated domain"/>
    <property type="match status" value="1"/>
</dbReference>
<dbReference type="GO" id="GO:0005524">
    <property type="term" value="F:ATP binding"/>
    <property type="evidence" value="ECO:0007669"/>
    <property type="project" value="InterPro"/>
</dbReference>
<feature type="transmembrane region" description="Helical" evidence="9">
    <location>
        <begin position="263"/>
        <end position="281"/>
    </location>
</feature>
<dbReference type="Gene3D" id="1.20.1110.10">
    <property type="entry name" value="Calcium-transporting ATPase, transmembrane domain"/>
    <property type="match status" value="1"/>
</dbReference>
<dbReference type="GO" id="GO:0043682">
    <property type="term" value="F:P-type divalent copper transporter activity"/>
    <property type="evidence" value="ECO:0007669"/>
    <property type="project" value="TreeGrafter"/>
</dbReference>
<comment type="subcellular location">
    <subcellularLocation>
        <location evidence="1">Endomembrane system</location>
        <topology evidence="1">Multi-pass membrane protein</topology>
    </subcellularLocation>
</comment>
<dbReference type="PRINTS" id="PR00120">
    <property type="entry name" value="HATPASE"/>
</dbReference>
<evidence type="ECO:0000256" key="7">
    <source>
        <dbReference type="ARBA" id="ARBA00023136"/>
    </source>
</evidence>
<feature type="transmembrane region" description="Helical" evidence="9">
    <location>
        <begin position="224"/>
        <end position="242"/>
    </location>
</feature>
<evidence type="ECO:0000313" key="12">
    <source>
        <dbReference type="Proteomes" id="UP000296733"/>
    </source>
</evidence>
<evidence type="ECO:0000256" key="6">
    <source>
        <dbReference type="ARBA" id="ARBA00022989"/>
    </source>
</evidence>
<protein>
    <submittedName>
        <fullName evidence="11">Cation-transporting P-type ATPase</fullName>
    </submittedName>
</protein>
<dbReference type="Pfam" id="PF00702">
    <property type="entry name" value="Hydrolase"/>
    <property type="match status" value="1"/>
</dbReference>
<dbReference type="GO" id="GO:0016020">
    <property type="term" value="C:membrane"/>
    <property type="evidence" value="ECO:0007669"/>
    <property type="project" value="InterPro"/>
</dbReference>
<evidence type="ECO:0000256" key="1">
    <source>
        <dbReference type="ARBA" id="ARBA00004127"/>
    </source>
</evidence>
<dbReference type="PANTHER" id="PTHR43520:SF8">
    <property type="entry name" value="P-TYPE CU(+) TRANSPORTER"/>
    <property type="match status" value="1"/>
</dbReference>
<name>A0A4D6H4Q5_9EURY</name>
<feature type="compositionally biased region" description="Polar residues" evidence="8">
    <location>
        <begin position="905"/>
        <end position="914"/>
    </location>
</feature>
<reference evidence="11 12" key="1">
    <citation type="journal article" date="2019" name="Nat. Commun.">
        <title>A new type of DNA phosphorothioation-based antiviral system in archaea.</title>
        <authorList>
            <person name="Xiong L."/>
            <person name="Liu S."/>
            <person name="Chen S."/>
            <person name="Xiao Y."/>
            <person name="Zhu B."/>
            <person name="Gao Y."/>
            <person name="Zhang Y."/>
            <person name="Chen B."/>
            <person name="Luo J."/>
            <person name="Deng Z."/>
            <person name="Chen X."/>
            <person name="Wang L."/>
            <person name="Chen S."/>
        </authorList>
    </citation>
    <scope>NUCLEOTIDE SEQUENCE [LARGE SCALE GENOMIC DNA]</scope>
    <source>
        <strain evidence="11 12">CGMCC 1.10331</strain>
    </source>
</reference>
<organism evidence="11 12">
    <name type="scientific">Halobellus limi</name>
    <dbReference type="NCBI Taxonomy" id="699433"/>
    <lineage>
        <taxon>Archaea</taxon>
        <taxon>Methanobacteriati</taxon>
        <taxon>Methanobacteriota</taxon>
        <taxon>Stenosarchaea group</taxon>
        <taxon>Halobacteria</taxon>
        <taxon>Halobacteriales</taxon>
        <taxon>Haloferacaceae</taxon>
        <taxon>Halobellus</taxon>
    </lineage>
</organism>
<feature type="region of interest" description="Disordered" evidence="8">
    <location>
        <begin position="78"/>
        <end position="104"/>
    </location>
</feature>
<dbReference type="InterPro" id="IPR023214">
    <property type="entry name" value="HAD_sf"/>
</dbReference>
<feature type="transmembrane region" description="Helical" evidence="9">
    <location>
        <begin position="465"/>
        <end position="487"/>
    </location>
</feature>
<dbReference type="GO" id="GO:0005507">
    <property type="term" value="F:copper ion binding"/>
    <property type="evidence" value="ECO:0007669"/>
    <property type="project" value="TreeGrafter"/>
</dbReference>
<evidence type="ECO:0000256" key="3">
    <source>
        <dbReference type="ARBA" id="ARBA00022692"/>
    </source>
</evidence>
<feature type="region of interest" description="Disordered" evidence="8">
    <location>
        <begin position="1"/>
        <end position="33"/>
    </location>
</feature>
<dbReference type="Gene3D" id="2.70.150.10">
    <property type="entry name" value="Calcium-transporting ATPase, cytoplasmic transduction domain A"/>
    <property type="match status" value="1"/>
</dbReference>
<feature type="compositionally biased region" description="Acidic residues" evidence="8">
    <location>
        <begin position="93"/>
        <end position="104"/>
    </location>
</feature>
<evidence type="ECO:0000256" key="4">
    <source>
        <dbReference type="ARBA" id="ARBA00022723"/>
    </source>
</evidence>
<dbReference type="InterPro" id="IPR006121">
    <property type="entry name" value="HMA_dom"/>
</dbReference>
<dbReference type="Proteomes" id="UP000296733">
    <property type="component" value="Chromosome"/>
</dbReference>
<dbReference type="PROSITE" id="PS50846">
    <property type="entry name" value="HMA_2"/>
    <property type="match status" value="1"/>
</dbReference>
<dbReference type="PROSITE" id="PS00154">
    <property type="entry name" value="ATPASE_E1_E2"/>
    <property type="match status" value="1"/>
</dbReference>
<evidence type="ECO:0000256" key="8">
    <source>
        <dbReference type="SAM" id="MobiDB-lite"/>
    </source>
</evidence>
<dbReference type="InterPro" id="IPR059000">
    <property type="entry name" value="ATPase_P-type_domA"/>
</dbReference>
<feature type="compositionally biased region" description="Basic and acidic residues" evidence="8">
    <location>
        <begin position="562"/>
        <end position="580"/>
    </location>
</feature>
<feature type="transmembrane region" description="Helical" evidence="9">
    <location>
        <begin position="853"/>
        <end position="879"/>
    </location>
</feature>
<dbReference type="PROSITE" id="PS01229">
    <property type="entry name" value="COF_2"/>
    <property type="match status" value="1"/>
</dbReference>
<dbReference type="AlphaFoldDB" id="A0A4D6H4Q5"/>
<dbReference type="SUPFAM" id="SSF56784">
    <property type="entry name" value="HAD-like"/>
    <property type="match status" value="1"/>
</dbReference>
<accession>A0A4D6H4Q5</accession>
<dbReference type="Pfam" id="PF00403">
    <property type="entry name" value="HMA"/>
    <property type="match status" value="1"/>
</dbReference>
<dbReference type="GO" id="GO:0016887">
    <property type="term" value="F:ATP hydrolysis activity"/>
    <property type="evidence" value="ECO:0007669"/>
    <property type="project" value="InterPro"/>
</dbReference>
<dbReference type="GO" id="GO:0012505">
    <property type="term" value="C:endomembrane system"/>
    <property type="evidence" value="ECO:0007669"/>
    <property type="project" value="UniProtKB-SubCell"/>
</dbReference>
<dbReference type="SUPFAM" id="SSF81653">
    <property type="entry name" value="Calcium ATPase, transduction domain A"/>
    <property type="match status" value="1"/>
</dbReference>
<feature type="domain" description="HMA" evidence="10">
    <location>
        <begin position="105"/>
        <end position="171"/>
    </location>
</feature>
<dbReference type="KEGG" id="hlm:DV707_09065"/>
<evidence type="ECO:0000313" key="11">
    <source>
        <dbReference type="EMBL" id="QCC47797.1"/>
    </source>
</evidence>